<proteinExistence type="predicted"/>
<name>A0ABX5C3P2_9FIRM</name>
<sequence length="743" mass="85941">MSFYFTDQIQQSFNKIFHQCNKDIAWAGKAELETLVKLDEEGQTIPGIGDVYAILARVYSGPQFTWIEAGFPEDDTKAYSYLHTAIRKGSAIAILQAMRTSGALTPTIEKELPMTKDQAFQRVYEGAQKGCSYCAYAIANVYQWGDYHILPSAKKVANEGEPSGFARFLKGLFVQADQRRLANKVNAIAQQWLRKSAEAGLVIAYRNLRITYVEQGNKKMEEHVIFEGAKAGLPLMMYLTGDICKSRGEHERALQYFERGAAMNNGMCLREAAEYYAKPRESNKRIPQDIQKALRYYERAAISPDYLDFDDHAYVTMQAIIIRTLNIDGQSQDWSRIAHLLQQPAIYTLDAIWPYLAYVFTFKKGNTPAMRNAIECVNQASKCHDRYGSYDYADHLWQLAAGYCYEIGAITNEPDLDQAVTFYEHARESIRRINTRNDNWLSTGEPLVIPDEASERLEAFELVNGHYQYKEGIKESSTTCNPMPPTWPQNSVDVLEIFEDSTTGWRTNKYDWNFIQREWDTQKYLSFIIYDNRQSIENVIYDVYSIVMFHNEDKNSCTIYLYGYLEDTSRQDENVEPTVYEIRYFKEMSIPEGLALIKEFYDYATLPVIDERWERQYKNTTPPREYVLTCDNDIFYLNQYEFSNQMIKDALEGVANGKYDIMAVRPSNLDDPGISYFIERGKGKNLHISLYITIEDDVEDDIVYGFERDSSNLTSINYWIQESITSNNLPDLSDWEEVKKKHN</sequence>
<evidence type="ECO:0008006" key="3">
    <source>
        <dbReference type="Google" id="ProtNLM"/>
    </source>
</evidence>
<dbReference type="PANTHER" id="PTHR11102">
    <property type="entry name" value="SEL-1-LIKE PROTEIN"/>
    <property type="match status" value="1"/>
</dbReference>
<dbReference type="InterPro" id="IPR050767">
    <property type="entry name" value="Sel1_AlgK"/>
</dbReference>
<protein>
    <recommendedName>
        <fullName evidence="3">Sel1 repeat family protein</fullName>
    </recommendedName>
</protein>
<dbReference type="Gene3D" id="1.25.40.10">
    <property type="entry name" value="Tetratricopeptide repeat domain"/>
    <property type="match status" value="1"/>
</dbReference>
<accession>A0ABX5C3P2</accession>
<comment type="caution">
    <text evidence="1">The sequence shown here is derived from an EMBL/GenBank/DDBJ whole genome shotgun (WGS) entry which is preliminary data.</text>
</comment>
<gene>
    <name evidence="1" type="ORF">VCHSUH03_07450</name>
</gene>
<dbReference type="InterPro" id="IPR006597">
    <property type="entry name" value="Sel1-like"/>
</dbReference>
<dbReference type="Proteomes" id="UP000238899">
    <property type="component" value="Unassembled WGS sequence"/>
</dbReference>
<dbReference type="InterPro" id="IPR011990">
    <property type="entry name" value="TPR-like_helical_dom_sf"/>
</dbReference>
<evidence type="ECO:0000313" key="2">
    <source>
        <dbReference type="Proteomes" id="UP000238899"/>
    </source>
</evidence>
<dbReference type="PANTHER" id="PTHR11102:SF160">
    <property type="entry name" value="ERAD-ASSOCIATED E3 UBIQUITIN-PROTEIN LIGASE COMPONENT HRD3"/>
    <property type="match status" value="1"/>
</dbReference>
<organism evidence="1 2">
    <name type="scientific">Veillonella infantium</name>
    <dbReference type="NCBI Taxonomy" id="1911679"/>
    <lineage>
        <taxon>Bacteria</taxon>
        <taxon>Bacillati</taxon>
        <taxon>Bacillota</taxon>
        <taxon>Negativicutes</taxon>
        <taxon>Veillonellales</taxon>
        <taxon>Veillonellaceae</taxon>
        <taxon>Veillonella</taxon>
    </lineage>
</organism>
<reference evidence="1 2" key="1">
    <citation type="journal article" date="2018" name="Int. J. Syst. Evol. Microbiol.">
        <title>Veillonella infantium sp. nov., an anaerobic, Gram-stain-negative coccus isolated from tongue biofilm of a Thai child.</title>
        <authorList>
            <person name="Mashima I."/>
            <person name="Liao Y.C."/>
            <person name="Miyakawa H."/>
            <person name="Theodorea C.F."/>
            <person name="Thawboon B."/>
            <person name="Thaweboon S."/>
            <person name="Scannapieco F.A."/>
            <person name="Nakazawa F."/>
        </authorList>
    </citation>
    <scope>NUCLEOTIDE SEQUENCE [LARGE SCALE GENOMIC DNA]</scope>
    <source>
        <strain evidence="1 2">T11011-4</strain>
    </source>
</reference>
<dbReference type="Pfam" id="PF08238">
    <property type="entry name" value="Sel1"/>
    <property type="match status" value="5"/>
</dbReference>
<keyword evidence="2" id="KW-1185">Reference proteome</keyword>
<evidence type="ECO:0000313" key="1">
    <source>
        <dbReference type="EMBL" id="PQL57277.1"/>
    </source>
</evidence>
<dbReference type="SUPFAM" id="SSF81901">
    <property type="entry name" value="HCP-like"/>
    <property type="match status" value="1"/>
</dbReference>
<dbReference type="EMBL" id="PPDD01000012">
    <property type="protein sequence ID" value="PQL57277.1"/>
    <property type="molecule type" value="Genomic_DNA"/>
</dbReference>
<dbReference type="RefSeq" id="WP_105094567.1">
    <property type="nucleotide sequence ID" value="NZ_PPDD01000012.1"/>
</dbReference>